<protein>
    <submittedName>
        <fullName evidence="2">Uncharacterized protein</fullName>
    </submittedName>
</protein>
<dbReference type="Proteomes" id="UP000476411">
    <property type="component" value="Chromosome"/>
</dbReference>
<keyword evidence="1" id="KW-0812">Transmembrane</keyword>
<organism evidence="2 3">
    <name type="scientific">Chitinophaga agri</name>
    <dbReference type="NCBI Taxonomy" id="2703787"/>
    <lineage>
        <taxon>Bacteria</taxon>
        <taxon>Pseudomonadati</taxon>
        <taxon>Bacteroidota</taxon>
        <taxon>Chitinophagia</taxon>
        <taxon>Chitinophagales</taxon>
        <taxon>Chitinophagaceae</taxon>
        <taxon>Chitinophaga</taxon>
    </lineage>
</organism>
<evidence type="ECO:0000313" key="2">
    <source>
        <dbReference type="EMBL" id="QHS62580.1"/>
    </source>
</evidence>
<proteinExistence type="predicted"/>
<feature type="transmembrane region" description="Helical" evidence="1">
    <location>
        <begin position="6"/>
        <end position="23"/>
    </location>
</feature>
<keyword evidence="1" id="KW-0472">Membrane</keyword>
<keyword evidence="1" id="KW-1133">Transmembrane helix</keyword>
<evidence type="ECO:0000256" key="1">
    <source>
        <dbReference type="SAM" id="Phobius"/>
    </source>
</evidence>
<keyword evidence="3" id="KW-1185">Reference proteome</keyword>
<accession>A0A6B9ZJH7</accession>
<evidence type="ECO:0000313" key="3">
    <source>
        <dbReference type="Proteomes" id="UP000476411"/>
    </source>
</evidence>
<gene>
    <name evidence="2" type="ORF">GWR21_24245</name>
</gene>
<name>A0A6B9ZJH7_9BACT</name>
<dbReference type="KEGG" id="chih:GWR21_24245"/>
<dbReference type="RefSeq" id="WP_162334214.1">
    <property type="nucleotide sequence ID" value="NZ_CP048113.1"/>
</dbReference>
<reference evidence="2 3" key="1">
    <citation type="submission" date="2020-01" db="EMBL/GenBank/DDBJ databases">
        <title>Complete genome sequence of Chitinophaga sp. H33E-04 isolated from quinoa roots.</title>
        <authorList>
            <person name="Weon H.-Y."/>
            <person name="Lee S.A."/>
        </authorList>
    </citation>
    <scope>NUCLEOTIDE SEQUENCE [LARGE SCALE GENOMIC DNA]</scope>
    <source>
        <strain evidence="2 3">H33E-04</strain>
    </source>
</reference>
<dbReference type="AlphaFoldDB" id="A0A6B9ZJH7"/>
<dbReference type="EMBL" id="CP048113">
    <property type="protein sequence ID" value="QHS62580.1"/>
    <property type="molecule type" value="Genomic_DNA"/>
</dbReference>
<sequence>MVRRNAIIGLAIIMFALIGYYYYNYSYVEMEPLVKNTFSGKAEKIQVDTAFYQRLAFILEKEGQAFQLDDAGSVMLLRVDARDEAFVLKYTDSAKDSTRIKVLQQQEKTDNEKGNGK</sequence>